<feature type="region of interest" description="Disordered" evidence="1">
    <location>
        <begin position="114"/>
        <end position="167"/>
    </location>
</feature>
<keyword evidence="3" id="KW-1185">Reference proteome</keyword>
<feature type="compositionally biased region" description="Polar residues" evidence="1">
    <location>
        <begin position="142"/>
        <end position="167"/>
    </location>
</feature>
<evidence type="ECO:0000256" key="1">
    <source>
        <dbReference type="SAM" id="MobiDB-lite"/>
    </source>
</evidence>
<sequence>MSELTDDQLDGLFRKSAEEFDPPFDPVAWQDMKTRLDANDRTATGGALIWKNLLRWGLPVLLLLMTGGTWYVYRRVYPGIPESTVRMSAPAGRIENRNGQKLLRTRARPTIDNEPVRTTTVGSKGSDVTEGRQPADLAGSVANPTTTSANRFTKSATDSEINKVSTPVTATERSVSAYGSLKAKRNRPSKIRSNKPVTATSISVAKVAGYRPGKANRHIRSVSRKQQKTTNGRYGVSLATATYGLTSNRSFSQRRALDKKNSIQADRLDSPTNTNPLIANETGNIVLPTLSELTIRPAKWPKLSFTDRAVLAHPDTTSRSIVPKLPSERGLSVRLVVAPDLSSIGLKNFSRPGTNIGALLEYRLAPRWSVQAGVIQSTKVYRALPEEYTAPAGEWNGHVKPLSVDGRCNMLDIPINLRYDIVLHSSRIERFPDRFFVSGGVTSYIMNQEHYVYNYPTLGYPQRESRDTTTGGYSFSTINLSVGYERAFSRRLSWQIEPFIKVPLKSVGYFKTNLISTGAFFSIRYKLF</sequence>
<evidence type="ECO:0008006" key="4">
    <source>
        <dbReference type="Google" id="ProtNLM"/>
    </source>
</evidence>
<proteinExistence type="predicted"/>
<dbReference type="EMBL" id="JACXAA010000001">
    <property type="protein sequence ID" value="MBD2751813.1"/>
    <property type="molecule type" value="Genomic_DNA"/>
</dbReference>
<evidence type="ECO:0000313" key="3">
    <source>
        <dbReference type="Proteomes" id="UP000653797"/>
    </source>
</evidence>
<dbReference type="AlphaFoldDB" id="A0A927AXY6"/>
<accession>A0A927AXY6</accession>
<dbReference type="Proteomes" id="UP000653797">
    <property type="component" value="Unassembled WGS sequence"/>
</dbReference>
<organism evidence="2 3">
    <name type="scientific">Spirosoma validum</name>
    <dbReference type="NCBI Taxonomy" id="2771355"/>
    <lineage>
        <taxon>Bacteria</taxon>
        <taxon>Pseudomonadati</taxon>
        <taxon>Bacteroidota</taxon>
        <taxon>Cytophagia</taxon>
        <taxon>Cytophagales</taxon>
        <taxon>Cytophagaceae</taxon>
        <taxon>Spirosoma</taxon>
    </lineage>
</organism>
<dbReference type="RefSeq" id="WP_191037440.1">
    <property type="nucleotide sequence ID" value="NZ_JACXAA010000001.1"/>
</dbReference>
<feature type="compositionally biased region" description="Basic residues" evidence="1">
    <location>
        <begin position="214"/>
        <end position="227"/>
    </location>
</feature>
<reference evidence="2" key="1">
    <citation type="submission" date="2020-09" db="EMBL/GenBank/DDBJ databases">
        <authorList>
            <person name="Kim M.K."/>
        </authorList>
    </citation>
    <scope>NUCLEOTIDE SEQUENCE</scope>
    <source>
        <strain evidence="2">BT704</strain>
    </source>
</reference>
<name>A0A927AXY6_9BACT</name>
<protein>
    <recommendedName>
        <fullName evidence="4">PorT family protein</fullName>
    </recommendedName>
</protein>
<feature type="region of interest" description="Disordered" evidence="1">
    <location>
        <begin position="212"/>
        <end position="231"/>
    </location>
</feature>
<gene>
    <name evidence="2" type="ORF">IC230_02845</name>
</gene>
<evidence type="ECO:0000313" key="2">
    <source>
        <dbReference type="EMBL" id="MBD2751813.1"/>
    </source>
</evidence>
<comment type="caution">
    <text evidence="2">The sequence shown here is derived from an EMBL/GenBank/DDBJ whole genome shotgun (WGS) entry which is preliminary data.</text>
</comment>